<proteinExistence type="predicted"/>
<dbReference type="OrthoDB" id="9873687at2"/>
<accession>A0A6I6E377</accession>
<dbReference type="EMBL" id="CP032550">
    <property type="protein sequence ID" value="QGU28634.1"/>
    <property type="molecule type" value="Genomic_DNA"/>
</dbReference>
<sequence length="151" mass="16092">MHENRTTPDDSMDERQAHSGEVPAGRGGADSGAADLVGVEGTAPASPEEGEQNDIAGVEPVTSEARDGLQTAPRQDVHDTTEDARLQGILVQVQADLSTRRIPEGEVRRMLERRLSDVGIPVKDQDMESLVRQAMVEPDTSVRGAEPGADA</sequence>
<evidence type="ECO:0000313" key="2">
    <source>
        <dbReference type="EMBL" id="QGU28634.1"/>
    </source>
</evidence>
<organism evidence="2 3">
    <name type="scientific">Microbacterium oryzae</name>
    <dbReference type="NCBI Taxonomy" id="743009"/>
    <lineage>
        <taxon>Bacteria</taxon>
        <taxon>Bacillati</taxon>
        <taxon>Actinomycetota</taxon>
        <taxon>Actinomycetes</taxon>
        <taxon>Micrococcales</taxon>
        <taxon>Microbacteriaceae</taxon>
        <taxon>Microbacterium</taxon>
    </lineage>
</organism>
<dbReference type="KEGG" id="moj:D7D94_13865"/>
<name>A0A6I6E377_9MICO</name>
<keyword evidence="3" id="KW-1185">Reference proteome</keyword>
<dbReference type="RefSeq" id="WP_156243183.1">
    <property type="nucleotide sequence ID" value="NZ_BAAAZL010000007.1"/>
</dbReference>
<dbReference type="AlphaFoldDB" id="A0A6I6E377"/>
<reference evidence="2 3" key="1">
    <citation type="submission" date="2018-09" db="EMBL/GenBank/DDBJ databases">
        <title>Whole genome sequencing of Microbacterium oryzae strain MB-10T.</title>
        <authorList>
            <person name="Das S.K."/>
        </authorList>
    </citation>
    <scope>NUCLEOTIDE SEQUENCE [LARGE SCALE GENOMIC DNA]</scope>
    <source>
        <strain evidence="2 3">MB-10</strain>
    </source>
</reference>
<feature type="region of interest" description="Disordered" evidence="1">
    <location>
        <begin position="1"/>
        <end position="81"/>
    </location>
</feature>
<protein>
    <submittedName>
        <fullName evidence="2">Uncharacterized protein</fullName>
    </submittedName>
</protein>
<gene>
    <name evidence="2" type="ORF">D7D94_13865</name>
</gene>
<feature type="compositionally biased region" description="Basic and acidic residues" evidence="1">
    <location>
        <begin position="1"/>
        <end position="18"/>
    </location>
</feature>
<dbReference type="Proteomes" id="UP000422989">
    <property type="component" value="Chromosome"/>
</dbReference>
<evidence type="ECO:0000313" key="3">
    <source>
        <dbReference type="Proteomes" id="UP000422989"/>
    </source>
</evidence>
<evidence type="ECO:0000256" key="1">
    <source>
        <dbReference type="SAM" id="MobiDB-lite"/>
    </source>
</evidence>